<name>A0A178J6H4_9VIBR</name>
<reference evidence="2 3" key="1">
    <citation type="submission" date="2016-03" db="EMBL/GenBank/DDBJ databases">
        <title>Draft genome sequence of the Vibrio tubiashii subs. europaeus.</title>
        <authorList>
            <person name="Spinard E."/>
            <person name="Dubert J."/>
            <person name="Nelson D.R."/>
            <person name="Barja J.L."/>
        </authorList>
    </citation>
    <scope>NUCLEOTIDE SEQUENCE [LARGE SCALE GENOMIC DNA]</scope>
    <source>
        <strain evidence="3">PP-638</strain>
        <strain evidence="2">PP2-638</strain>
    </source>
</reference>
<dbReference type="Proteomes" id="UP001150001">
    <property type="component" value="Unassembled WGS sequence"/>
</dbReference>
<reference evidence="1" key="2">
    <citation type="submission" date="2022-11" db="EMBL/GenBank/DDBJ databases">
        <title>Role of the vibriolysin VemA secreted by the emergent pathogen Vibrio europaeus in the colonization of Manila clam mucus.</title>
        <authorList>
            <person name="Martinez C."/>
            <person name="Rodriguez S."/>
            <person name="Vences A."/>
            <person name="Barja J.L."/>
            <person name="Toranzo A.E."/>
            <person name="Dubert J."/>
        </authorList>
    </citation>
    <scope>NUCLEOTIDE SEQUENCE</scope>
    <source>
        <strain evidence="1">3454</strain>
    </source>
</reference>
<dbReference type="GeneID" id="78077181"/>
<sequence length="152" mass="17214">MSVDILSPSSVDVIAKEDGRVPEIPNIVLYKSKHFKMLLENSDNETIEQVRNEFNTACDELIEANSEAVLEVAYQLLKDAGISKEYLFDKIEQSEKKADSYMIRKGQQCFEVRTIGRITEELAAFLQENNLTRKGVIAHLKQSGEKVYVVDA</sequence>
<accession>A0A178J6H4</accession>
<dbReference type="Proteomes" id="UP000094761">
    <property type="component" value="Unassembled WGS sequence"/>
</dbReference>
<gene>
    <name evidence="2" type="ORF">AZ468_15820</name>
    <name evidence="1" type="ORF">OPW20_17765</name>
</gene>
<evidence type="ECO:0000313" key="4">
    <source>
        <dbReference type="Proteomes" id="UP001150001"/>
    </source>
</evidence>
<dbReference type="AlphaFoldDB" id="A0A178J6H4"/>
<dbReference type="EMBL" id="LUAX01000007">
    <property type="protein sequence ID" value="OAM97026.1"/>
    <property type="molecule type" value="Genomic_DNA"/>
</dbReference>
<comment type="caution">
    <text evidence="2">The sequence shown here is derived from an EMBL/GenBank/DDBJ whole genome shotgun (WGS) entry which is preliminary data.</text>
</comment>
<keyword evidence="4" id="KW-1185">Reference proteome</keyword>
<organism evidence="2 3">
    <name type="scientific">Vibrio europaeus</name>
    <dbReference type="NCBI Taxonomy" id="300876"/>
    <lineage>
        <taxon>Bacteria</taxon>
        <taxon>Pseudomonadati</taxon>
        <taxon>Pseudomonadota</taxon>
        <taxon>Gammaproteobacteria</taxon>
        <taxon>Vibrionales</taxon>
        <taxon>Vibrionaceae</taxon>
        <taxon>Vibrio</taxon>
        <taxon>Vibrio oreintalis group</taxon>
    </lineage>
</organism>
<proteinExistence type="predicted"/>
<dbReference type="EMBL" id="JAPFIT010000019">
    <property type="protein sequence ID" value="MDC5741925.1"/>
    <property type="molecule type" value="Genomic_DNA"/>
</dbReference>
<evidence type="ECO:0000313" key="3">
    <source>
        <dbReference type="Proteomes" id="UP000094761"/>
    </source>
</evidence>
<evidence type="ECO:0000313" key="2">
    <source>
        <dbReference type="EMBL" id="OAM97026.1"/>
    </source>
</evidence>
<evidence type="ECO:0000313" key="1">
    <source>
        <dbReference type="EMBL" id="MDC5741925.1"/>
    </source>
</evidence>
<protein>
    <submittedName>
        <fullName evidence="2">Uncharacterized protein</fullName>
    </submittedName>
</protein>
<dbReference type="RefSeq" id="WP_069668238.1">
    <property type="nucleotide sequence ID" value="NZ_JAPFIM010000015.1"/>
</dbReference>